<comment type="caution">
    <text evidence="2">The sequence shown here is derived from an EMBL/GenBank/DDBJ whole genome shotgun (WGS) entry which is preliminary data.</text>
</comment>
<gene>
    <name evidence="2" type="ORF">TWF102_010279</name>
</gene>
<evidence type="ECO:0000313" key="3">
    <source>
        <dbReference type="Proteomes" id="UP000475325"/>
    </source>
</evidence>
<protein>
    <submittedName>
        <fullName evidence="2">Uncharacterized protein</fullName>
    </submittedName>
</protein>
<evidence type="ECO:0000313" key="2">
    <source>
        <dbReference type="EMBL" id="KAF3088114.1"/>
    </source>
</evidence>
<dbReference type="AlphaFoldDB" id="A0A7C8N7U1"/>
<feature type="region of interest" description="Disordered" evidence="1">
    <location>
        <begin position="52"/>
        <end position="75"/>
    </location>
</feature>
<name>A0A7C8N7U1_ORBOL</name>
<dbReference type="EMBL" id="WIQW01000073">
    <property type="protein sequence ID" value="KAF3088114.1"/>
    <property type="molecule type" value="Genomic_DNA"/>
</dbReference>
<evidence type="ECO:0000256" key="1">
    <source>
        <dbReference type="SAM" id="MobiDB-lite"/>
    </source>
</evidence>
<reference evidence="2 3" key="1">
    <citation type="submission" date="2019-06" db="EMBL/GenBank/DDBJ databases">
        <authorList>
            <person name="Palmer J.M."/>
        </authorList>
    </citation>
    <scope>NUCLEOTIDE SEQUENCE [LARGE SCALE GENOMIC DNA]</scope>
    <source>
        <strain evidence="2 3">TWF102</strain>
    </source>
</reference>
<proteinExistence type="predicted"/>
<organism evidence="2 3">
    <name type="scientific">Orbilia oligospora</name>
    <name type="common">Nematode-trapping fungus</name>
    <name type="synonym">Arthrobotrys oligospora</name>
    <dbReference type="NCBI Taxonomy" id="2813651"/>
    <lineage>
        <taxon>Eukaryota</taxon>
        <taxon>Fungi</taxon>
        <taxon>Dikarya</taxon>
        <taxon>Ascomycota</taxon>
        <taxon>Pezizomycotina</taxon>
        <taxon>Orbiliomycetes</taxon>
        <taxon>Orbiliales</taxon>
        <taxon>Orbiliaceae</taxon>
        <taxon>Orbilia</taxon>
    </lineage>
</organism>
<dbReference type="Proteomes" id="UP000475325">
    <property type="component" value="Unassembled WGS sequence"/>
</dbReference>
<sequence length="114" mass="12607">MRATNPQHRYTPVSVLSEFLQFDINGSTSSNAAPTKLASSLPLTKTSPHCILHRISSSPPPSSTPSNQSIAHSQRAPTCPSFIRVPSKSLFLQILFANEFQAVLCYQKLLKRHF</sequence>
<accession>A0A7C8N7U1</accession>